<keyword evidence="4" id="KW-0805">Transcription regulation</keyword>
<dbReference type="GO" id="GO:0000976">
    <property type="term" value="F:transcription cis-regulatory region binding"/>
    <property type="evidence" value="ECO:0007669"/>
    <property type="project" value="TreeGrafter"/>
</dbReference>
<dbReference type="GO" id="GO:0003700">
    <property type="term" value="F:DNA-binding transcription factor activity"/>
    <property type="evidence" value="ECO:0007669"/>
    <property type="project" value="InterPro"/>
</dbReference>
<comment type="similarity">
    <text evidence="1">Belongs to the Fur family.</text>
</comment>
<dbReference type="AlphaFoldDB" id="A0AB39HB50"/>
<gene>
    <name evidence="8" type="ORF">AB0763_00845</name>
</gene>
<evidence type="ECO:0000256" key="4">
    <source>
        <dbReference type="ARBA" id="ARBA00023015"/>
    </source>
</evidence>
<evidence type="ECO:0000256" key="2">
    <source>
        <dbReference type="ARBA" id="ARBA00022491"/>
    </source>
</evidence>
<keyword evidence="7" id="KW-0479">Metal-binding</keyword>
<keyword evidence="2" id="KW-0678">Repressor</keyword>
<protein>
    <submittedName>
        <fullName evidence="8">Fur family transcriptional regulator</fullName>
    </submittedName>
</protein>
<evidence type="ECO:0000256" key="3">
    <source>
        <dbReference type="ARBA" id="ARBA00022833"/>
    </source>
</evidence>
<dbReference type="EMBL" id="CP162601">
    <property type="protein sequence ID" value="XDK25234.1"/>
    <property type="molecule type" value="Genomic_DNA"/>
</dbReference>
<dbReference type="InterPro" id="IPR036390">
    <property type="entry name" value="WH_DNA-bd_sf"/>
</dbReference>
<organism evidence="8">
    <name type="scientific">Vibrio sp. HB236076</name>
    <dbReference type="NCBI Taxonomy" id="3232307"/>
    <lineage>
        <taxon>Bacteria</taxon>
        <taxon>Pseudomonadati</taxon>
        <taxon>Pseudomonadota</taxon>
        <taxon>Gammaproteobacteria</taxon>
        <taxon>Vibrionales</taxon>
        <taxon>Vibrionaceae</taxon>
        <taxon>Vibrio</taxon>
    </lineage>
</organism>
<dbReference type="GO" id="GO:1900376">
    <property type="term" value="P:regulation of secondary metabolite biosynthetic process"/>
    <property type="evidence" value="ECO:0007669"/>
    <property type="project" value="TreeGrafter"/>
</dbReference>
<evidence type="ECO:0000256" key="5">
    <source>
        <dbReference type="ARBA" id="ARBA00023125"/>
    </source>
</evidence>
<feature type="binding site" evidence="7">
    <location>
        <position position="148"/>
    </location>
    <ligand>
        <name>Zn(2+)</name>
        <dbReference type="ChEBI" id="CHEBI:29105"/>
    </ligand>
</feature>
<dbReference type="InterPro" id="IPR036388">
    <property type="entry name" value="WH-like_DNA-bd_sf"/>
</dbReference>
<keyword evidence="6" id="KW-0804">Transcription</keyword>
<dbReference type="SUPFAM" id="SSF46785">
    <property type="entry name" value="Winged helix' DNA-binding domain"/>
    <property type="match status" value="1"/>
</dbReference>
<comment type="cofactor">
    <cofactor evidence="7">
        <name>Zn(2+)</name>
        <dbReference type="ChEBI" id="CHEBI:29105"/>
    </cofactor>
    <text evidence="7">Binds 1 zinc ion per subunit.</text>
</comment>
<reference evidence="8" key="1">
    <citation type="submission" date="2024-07" db="EMBL/GenBank/DDBJ databases">
        <title>Genome Analysis of a Potential Novel Vibrio Species Secreting pH- and Thermo-stable Alginate Lyase and its Application in Producing Alginate Oligosaccharides.</title>
        <authorList>
            <person name="Huang H."/>
            <person name="Bao K."/>
        </authorList>
    </citation>
    <scope>NUCLEOTIDE SEQUENCE</scope>
    <source>
        <strain evidence="8">HB236076</strain>
    </source>
</reference>
<dbReference type="Gene3D" id="3.30.1490.190">
    <property type="match status" value="1"/>
</dbReference>
<dbReference type="PANTHER" id="PTHR33202">
    <property type="entry name" value="ZINC UPTAKE REGULATION PROTEIN"/>
    <property type="match status" value="1"/>
</dbReference>
<proteinExistence type="inferred from homology"/>
<dbReference type="RefSeq" id="WP_306101895.1">
    <property type="nucleotide sequence ID" value="NZ_CP162601.1"/>
</dbReference>
<evidence type="ECO:0000256" key="6">
    <source>
        <dbReference type="ARBA" id="ARBA00023163"/>
    </source>
</evidence>
<dbReference type="GO" id="GO:0008270">
    <property type="term" value="F:zinc ion binding"/>
    <property type="evidence" value="ECO:0007669"/>
    <property type="project" value="TreeGrafter"/>
</dbReference>
<evidence type="ECO:0000256" key="1">
    <source>
        <dbReference type="ARBA" id="ARBA00007957"/>
    </source>
</evidence>
<dbReference type="InterPro" id="IPR043135">
    <property type="entry name" value="Fur_C"/>
</dbReference>
<dbReference type="PANTHER" id="PTHR33202:SF6">
    <property type="entry name" value="ZINC UPTAKE REGULATION PROTEIN"/>
    <property type="match status" value="1"/>
</dbReference>
<dbReference type="KEGG" id="vih:AB0763_00845"/>
<keyword evidence="3 7" id="KW-0862">Zinc</keyword>
<dbReference type="GO" id="GO:0005829">
    <property type="term" value="C:cytosol"/>
    <property type="evidence" value="ECO:0007669"/>
    <property type="project" value="TreeGrafter"/>
</dbReference>
<dbReference type="Pfam" id="PF01475">
    <property type="entry name" value="FUR"/>
    <property type="match status" value="1"/>
</dbReference>
<feature type="binding site" evidence="7">
    <location>
        <position position="104"/>
    </location>
    <ligand>
        <name>Zn(2+)</name>
        <dbReference type="ChEBI" id="CHEBI:29105"/>
    </ligand>
</feature>
<feature type="binding site" evidence="7">
    <location>
        <position position="145"/>
    </location>
    <ligand>
        <name>Zn(2+)</name>
        <dbReference type="ChEBI" id="CHEBI:29105"/>
    </ligand>
</feature>
<evidence type="ECO:0000256" key="7">
    <source>
        <dbReference type="PIRSR" id="PIRSR602481-1"/>
    </source>
</evidence>
<dbReference type="InterPro" id="IPR002481">
    <property type="entry name" value="FUR"/>
</dbReference>
<dbReference type="Gene3D" id="1.10.10.10">
    <property type="entry name" value="Winged helix-like DNA-binding domain superfamily/Winged helix DNA-binding domain"/>
    <property type="match status" value="1"/>
</dbReference>
<accession>A0AB39HB50</accession>
<sequence>MSVINSVIEQAEKSCQEQGKQLTPKRKTVLRALVESNIALSAYELIEYCKTRLDLTLQPMSVYRILDFLVEAHLVHKLKVSNKYIVCSHIRCEHDHGIPQFLICTKCDKITEQDLAPEMVIGLKSHARQQGFTVTTQQLEINGICDDCSE</sequence>
<evidence type="ECO:0000313" key="8">
    <source>
        <dbReference type="EMBL" id="XDK25234.1"/>
    </source>
</evidence>
<feature type="binding site" evidence="7">
    <location>
        <position position="107"/>
    </location>
    <ligand>
        <name>Zn(2+)</name>
        <dbReference type="ChEBI" id="CHEBI:29105"/>
    </ligand>
</feature>
<keyword evidence="5" id="KW-0238">DNA-binding</keyword>
<dbReference type="GO" id="GO:0045892">
    <property type="term" value="P:negative regulation of DNA-templated transcription"/>
    <property type="evidence" value="ECO:0007669"/>
    <property type="project" value="TreeGrafter"/>
</dbReference>
<name>A0AB39HB50_9VIBR</name>